<evidence type="ECO:0000256" key="1">
    <source>
        <dbReference type="SAM" id="SignalP"/>
    </source>
</evidence>
<feature type="domain" description="Putative auto-transporter adhesin head GIN" evidence="2">
    <location>
        <begin position="48"/>
        <end position="239"/>
    </location>
</feature>
<evidence type="ECO:0000313" key="6">
    <source>
        <dbReference type="Proteomes" id="UP000215539"/>
    </source>
</evidence>
<evidence type="ECO:0000313" key="4">
    <source>
        <dbReference type="EMBL" id="SNV08812.1"/>
    </source>
</evidence>
<proteinExistence type="predicted"/>
<evidence type="ECO:0000259" key="2">
    <source>
        <dbReference type="Pfam" id="PF10988"/>
    </source>
</evidence>
<feature type="chain" id="PRO_5043791319" evidence="1">
    <location>
        <begin position="21"/>
        <end position="257"/>
    </location>
</feature>
<sequence length="257" mass="28390">MKRYILTFTVLLASIALMQAQDVLRPSGKRSVRTVEVPRYEKLLLDDSSIKIVLVDGTNNKITVDADDAMHPIIKTQVKDGVLRVFLDDGRAVSMIETGGIKVKIPMRNVEEVATKGFITLSSEGVLRLDNCKLLLDNTSSTNLDLDGEDLTLKYTVAKGKVNVRCHRLTLEMTIARDFQISGRTDELTLKTGSDLKAYDLRVEKATLDASGIGKIYLNVEDEIKGKVSGIMEVHLRGEATNLLQTDGSKAVVIREK</sequence>
<dbReference type="Proteomes" id="UP000215539">
    <property type="component" value="Chromosome 1"/>
</dbReference>
<keyword evidence="1" id="KW-0732">Signal</keyword>
<reference evidence="3 5" key="1">
    <citation type="submission" date="2016-02" db="EMBL/GenBank/DDBJ databases">
        <authorList>
            <person name="Holder M.E."/>
            <person name="Ajami N.J."/>
            <person name="Petrosino J.F."/>
        </authorList>
    </citation>
    <scope>NUCLEOTIDE SEQUENCE [LARGE SCALE GENOMIC DNA]</scope>
    <source>
        <strain evidence="3 5">CCUG 32990</strain>
    </source>
</reference>
<dbReference type="Pfam" id="PF10988">
    <property type="entry name" value="DUF2807"/>
    <property type="match status" value="1"/>
</dbReference>
<evidence type="ECO:0000313" key="5">
    <source>
        <dbReference type="Proteomes" id="UP000065822"/>
    </source>
</evidence>
<feature type="signal peptide" evidence="1">
    <location>
        <begin position="1"/>
        <end position="20"/>
    </location>
</feature>
<dbReference type="AlphaFoldDB" id="A0AAX2H0X7"/>
<protein>
    <submittedName>
        <fullName evidence="4">Protein of uncharacterized function (DUF2807)</fullName>
    </submittedName>
</protein>
<evidence type="ECO:0000313" key="3">
    <source>
        <dbReference type="EMBL" id="AMD84632.1"/>
    </source>
</evidence>
<gene>
    <name evidence="3" type="ORF">AXF12_03295</name>
    <name evidence="4" type="ORF">SAMEA44541418_01082</name>
</gene>
<organism evidence="4 6">
    <name type="scientific">Capnocytophaga haemolytica</name>
    <dbReference type="NCBI Taxonomy" id="45243"/>
    <lineage>
        <taxon>Bacteria</taxon>
        <taxon>Pseudomonadati</taxon>
        <taxon>Bacteroidota</taxon>
        <taxon>Flavobacteriia</taxon>
        <taxon>Flavobacteriales</taxon>
        <taxon>Flavobacteriaceae</taxon>
        <taxon>Capnocytophaga</taxon>
    </lineage>
</organism>
<dbReference type="EMBL" id="LT906449">
    <property type="protein sequence ID" value="SNV08812.1"/>
    <property type="molecule type" value="Genomic_DNA"/>
</dbReference>
<accession>A0AAX2H0X7</accession>
<dbReference type="InterPro" id="IPR021255">
    <property type="entry name" value="DUF2807"/>
</dbReference>
<keyword evidence="5" id="KW-1185">Reference proteome</keyword>
<name>A0AAX2H0X7_9FLAO</name>
<dbReference type="RefSeq" id="WP_066428296.1">
    <property type="nucleotide sequence ID" value="NZ_CP014227.1"/>
</dbReference>
<dbReference type="EMBL" id="CP014227">
    <property type="protein sequence ID" value="AMD84632.1"/>
    <property type="molecule type" value="Genomic_DNA"/>
</dbReference>
<reference evidence="4 6" key="2">
    <citation type="submission" date="2017-06" db="EMBL/GenBank/DDBJ databases">
        <authorList>
            <consortium name="Pathogen Informatics"/>
        </authorList>
    </citation>
    <scope>NUCLEOTIDE SEQUENCE [LARGE SCALE GENOMIC DNA]</scope>
    <source>
        <strain evidence="4 6">NCTC12947</strain>
    </source>
</reference>
<dbReference type="Proteomes" id="UP000065822">
    <property type="component" value="Chromosome"/>
</dbReference>
<dbReference type="Gene3D" id="2.160.20.120">
    <property type="match status" value="1"/>
</dbReference>
<dbReference type="KEGG" id="chg:AXF12_03295"/>